<reference evidence="9" key="1">
    <citation type="submission" date="2021-04" db="EMBL/GenBank/DDBJ databases">
        <authorList>
            <person name="Chebbi M.A.C M."/>
        </authorList>
    </citation>
    <scope>NUCLEOTIDE SEQUENCE</scope>
</reference>
<evidence type="ECO:0000256" key="2">
    <source>
        <dbReference type="ARBA" id="ARBA00022475"/>
    </source>
</evidence>
<dbReference type="GO" id="GO:0007165">
    <property type="term" value="P:signal transduction"/>
    <property type="evidence" value="ECO:0007669"/>
    <property type="project" value="UniProtKB-KW"/>
</dbReference>
<evidence type="ECO:0000256" key="6">
    <source>
        <dbReference type="ARBA" id="ARBA00023170"/>
    </source>
</evidence>
<keyword evidence="4 8" id="KW-1133">Transmembrane helix</keyword>
<keyword evidence="2 8" id="KW-1003">Cell membrane</keyword>
<evidence type="ECO:0000256" key="7">
    <source>
        <dbReference type="ARBA" id="ARBA00023224"/>
    </source>
</evidence>
<evidence type="ECO:0000256" key="1">
    <source>
        <dbReference type="ARBA" id="ARBA00004651"/>
    </source>
</evidence>
<dbReference type="Proteomes" id="UP000786811">
    <property type="component" value="Unassembled WGS sequence"/>
</dbReference>
<dbReference type="Pfam" id="PF08395">
    <property type="entry name" value="7tm_7"/>
    <property type="match status" value="1"/>
</dbReference>
<feature type="transmembrane region" description="Helical" evidence="8">
    <location>
        <begin position="284"/>
        <end position="305"/>
    </location>
</feature>
<dbReference type="EMBL" id="CAJNRD030001119">
    <property type="protein sequence ID" value="CAG5089512.1"/>
    <property type="molecule type" value="Genomic_DNA"/>
</dbReference>
<dbReference type="AlphaFoldDB" id="A0A8J2HC78"/>
<comment type="caution">
    <text evidence="9">The sequence shown here is derived from an EMBL/GenBank/DDBJ whole genome shotgun (WGS) entry which is preliminary data.</text>
</comment>
<keyword evidence="5 8" id="KW-0472">Membrane</keyword>
<dbReference type="GO" id="GO:0005886">
    <property type="term" value="C:plasma membrane"/>
    <property type="evidence" value="ECO:0007669"/>
    <property type="project" value="UniProtKB-SubCell"/>
</dbReference>
<evidence type="ECO:0000256" key="8">
    <source>
        <dbReference type="RuleBase" id="RU363108"/>
    </source>
</evidence>
<dbReference type="GO" id="GO:0030425">
    <property type="term" value="C:dendrite"/>
    <property type="evidence" value="ECO:0007669"/>
    <property type="project" value="TreeGrafter"/>
</dbReference>
<dbReference type="OrthoDB" id="6366728at2759"/>
<evidence type="ECO:0000313" key="9">
    <source>
        <dbReference type="EMBL" id="CAG5089512.1"/>
    </source>
</evidence>
<feature type="transmembrane region" description="Helical" evidence="8">
    <location>
        <begin position="149"/>
        <end position="168"/>
    </location>
</feature>
<dbReference type="GO" id="GO:0030424">
    <property type="term" value="C:axon"/>
    <property type="evidence" value="ECO:0007669"/>
    <property type="project" value="TreeGrafter"/>
</dbReference>
<keyword evidence="7 8" id="KW-0807">Transducer</keyword>
<comment type="similarity">
    <text evidence="8">Belongs to the insect chemoreceptor superfamily. Gustatory receptor (GR) family.</text>
</comment>
<dbReference type="PANTHER" id="PTHR21143:SF134">
    <property type="entry name" value="GUSTATORY RECEPTOR"/>
    <property type="match status" value="1"/>
</dbReference>
<keyword evidence="10" id="KW-1185">Reference proteome</keyword>
<dbReference type="GO" id="GO:0043025">
    <property type="term" value="C:neuronal cell body"/>
    <property type="evidence" value="ECO:0007669"/>
    <property type="project" value="TreeGrafter"/>
</dbReference>
<feature type="transmembrane region" description="Helical" evidence="8">
    <location>
        <begin position="94"/>
        <end position="113"/>
    </location>
</feature>
<protein>
    <recommendedName>
        <fullName evidence="8">Gustatory receptor</fullName>
    </recommendedName>
</protein>
<comment type="function">
    <text evidence="8">Gustatory receptor which mediates acceptance or avoidance behavior, depending on its substrates.</text>
</comment>
<name>A0A8J2HC78_COTCN</name>
<dbReference type="InterPro" id="IPR013604">
    <property type="entry name" value="7TM_chemorcpt"/>
</dbReference>
<gene>
    <name evidence="9" type="ORF">HICCMSTLAB_LOCUS5265</name>
</gene>
<evidence type="ECO:0000313" key="10">
    <source>
        <dbReference type="Proteomes" id="UP000786811"/>
    </source>
</evidence>
<feature type="transmembrane region" description="Helical" evidence="8">
    <location>
        <begin position="244"/>
        <end position="264"/>
    </location>
</feature>
<feature type="transmembrane region" description="Helical" evidence="8">
    <location>
        <begin position="52"/>
        <end position="79"/>
    </location>
</feature>
<dbReference type="PANTHER" id="PTHR21143">
    <property type="entry name" value="INVERTEBRATE GUSTATORY RECEPTOR"/>
    <property type="match status" value="1"/>
</dbReference>
<sequence length="391" mass="45716">MNYQKIKSVCYRLSVVSQYFFFKLIGLSPWSIDASEIICRNRRIESHNFKCSFSYVGICYNLLFITVTLIVYNILYIFYSSLISGLEHARTFEVPFSFLSMLCVISIIVIYMIRQKLLINLINNRLQMVDKNLSSCADYDIKYDYTNDLIFYTNLFFISSILLALQLYRKSVPIIIFMNLPNFLIIWPLIHYLMFINMIKLRFEGINSTLLKLGTYESKILRSRELVLNDISSLKRAYVEICKGCDDIVSFFGIPVFIVIFIQSVRSVRNLYFITIELITSLKIKFIICFAISGVLHTTILFILLTTAVTKVIKQNKETLRIINLLRDRFYMDEEIFENLLKFSSHLTYLTVEFTCCDIIPLDRTFLAMIYGTTATYLVIAVQFYINAVTH</sequence>
<accession>A0A8J2HC78</accession>
<evidence type="ECO:0000256" key="4">
    <source>
        <dbReference type="ARBA" id="ARBA00022989"/>
    </source>
</evidence>
<comment type="subcellular location">
    <subcellularLocation>
        <location evidence="1 8">Cell membrane</location>
        <topology evidence="1 8">Multi-pass membrane protein</topology>
    </subcellularLocation>
</comment>
<keyword evidence="6 8" id="KW-0675">Receptor</keyword>
<keyword evidence="3 8" id="KW-0812">Transmembrane</keyword>
<evidence type="ECO:0000256" key="3">
    <source>
        <dbReference type="ARBA" id="ARBA00022692"/>
    </source>
</evidence>
<dbReference type="GO" id="GO:0050909">
    <property type="term" value="P:sensory perception of taste"/>
    <property type="evidence" value="ECO:0007669"/>
    <property type="project" value="InterPro"/>
</dbReference>
<organism evidence="9 10">
    <name type="scientific">Cotesia congregata</name>
    <name type="common">Parasitoid wasp</name>
    <name type="synonym">Apanteles congregatus</name>
    <dbReference type="NCBI Taxonomy" id="51543"/>
    <lineage>
        <taxon>Eukaryota</taxon>
        <taxon>Metazoa</taxon>
        <taxon>Ecdysozoa</taxon>
        <taxon>Arthropoda</taxon>
        <taxon>Hexapoda</taxon>
        <taxon>Insecta</taxon>
        <taxon>Pterygota</taxon>
        <taxon>Neoptera</taxon>
        <taxon>Endopterygota</taxon>
        <taxon>Hymenoptera</taxon>
        <taxon>Apocrita</taxon>
        <taxon>Ichneumonoidea</taxon>
        <taxon>Braconidae</taxon>
        <taxon>Microgastrinae</taxon>
        <taxon>Cotesia</taxon>
    </lineage>
</organism>
<feature type="transmembrane region" description="Helical" evidence="8">
    <location>
        <begin position="174"/>
        <end position="195"/>
    </location>
</feature>
<dbReference type="GO" id="GO:0007635">
    <property type="term" value="P:chemosensory behavior"/>
    <property type="evidence" value="ECO:0007669"/>
    <property type="project" value="TreeGrafter"/>
</dbReference>
<evidence type="ECO:0000256" key="5">
    <source>
        <dbReference type="ARBA" id="ARBA00023136"/>
    </source>
</evidence>
<dbReference type="GO" id="GO:0008049">
    <property type="term" value="P:male courtship behavior"/>
    <property type="evidence" value="ECO:0007669"/>
    <property type="project" value="TreeGrafter"/>
</dbReference>
<proteinExistence type="inferred from homology"/>
<feature type="transmembrane region" description="Helical" evidence="8">
    <location>
        <begin position="366"/>
        <end position="386"/>
    </location>
</feature>